<evidence type="ECO:0000256" key="1">
    <source>
        <dbReference type="SAM" id="MobiDB-lite"/>
    </source>
</evidence>
<accession>A0A2H3BGA8</accession>
<dbReference type="EMBL" id="KZ293447">
    <property type="protein sequence ID" value="PBK65078.1"/>
    <property type="molecule type" value="Genomic_DNA"/>
</dbReference>
<evidence type="ECO:0000313" key="3">
    <source>
        <dbReference type="Proteomes" id="UP000218334"/>
    </source>
</evidence>
<dbReference type="Proteomes" id="UP000218334">
    <property type="component" value="Unassembled WGS sequence"/>
</dbReference>
<feature type="compositionally biased region" description="Acidic residues" evidence="1">
    <location>
        <begin position="293"/>
        <end position="302"/>
    </location>
</feature>
<feature type="region of interest" description="Disordered" evidence="1">
    <location>
        <begin position="126"/>
        <end position="148"/>
    </location>
</feature>
<sequence length="339" mass="37515">MTPQSENTPSMHAAPQAGCKQGPKCPRASGGPKLTPLTDTGNTTEANANVNLAAMQATLKRLEAELLREKKVHQDLQRDMESQAAQQEQTRDEGGEATTPVARNLEEELTQERLANAELQKALDDMVKSGSTSTDAKGPTIPRPKGSASTHFSIQVAMKLASLQEKDLKYKAIQRGIHFLALNVNIDWKLTWSKIPALAKANLYSAAREKHKYLKCFENDWATEELAKMYFKNIHGNHYWRSYLQVPEGYSHLKANSAQHNPSTSCIKKVKAVMLKCQEARARKTASKRAAEAEEPAMEDTNDPNPIGQDSEEIQVDEEDDNMPVDAEGGEDDNGESEE</sequence>
<reference evidence="3" key="1">
    <citation type="journal article" date="2017" name="Nat. Ecol. Evol.">
        <title>Genome expansion and lineage-specific genetic innovations in the forest pathogenic fungi Armillaria.</title>
        <authorList>
            <person name="Sipos G."/>
            <person name="Prasanna A.N."/>
            <person name="Walter M.C."/>
            <person name="O'Connor E."/>
            <person name="Balint B."/>
            <person name="Krizsan K."/>
            <person name="Kiss B."/>
            <person name="Hess J."/>
            <person name="Varga T."/>
            <person name="Slot J."/>
            <person name="Riley R."/>
            <person name="Boka B."/>
            <person name="Rigling D."/>
            <person name="Barry K."/>
            <person name="Lee J."/>
            <person name="Mihaltcheva S."/>
            <person name="LaButti K."/>
            <person name="Lipzen A."/>
            <person name="Waldron R."/>
            <person name="Moloney N.M."/>
            <person name="Sperisen C."/>
            <person name="Kredics L."/>
            <person name="Vagvoelgyi C."/>
            <person name="Patrignani A."/>
            <person name="Fitzpatrick D."/>
            <person name="Nagy I."/>
            <person name="Doyle S."/>
            <person name="Anderson J.B."/>
            <person name="Grigoriev I.V."/>
            <person name="Gueldener U."/>
            <person name="Muensterkoetter M."/>
            <person name="Nagy L.G."/>
        </authorList>
    </citation>
    <scope>NUCLEOTIDE SEQUENCE [LARGE SCALE GENOMIC DNA]</scope>
    <source>
        <strain evidence="3">28-4</strain>
    </source>
</reference>
<feature type="region of interest" description="Disordered" evidence="1">
    <location>
        <begin position="286"/>
        <end position="339"/>
    </location>
</feature>
<feature type="compositionally biased region" description="Polar residues" evidence="1">
    <location>
        <begin position="1"/>
        <end position="10"/>
    </location>
</feature>
<dbReference type="STRING" id="1076256.A0A2H3BGA8"/>
<feature type="region of interest" description="Disordered" evidence="1">
    <location>
        <begin position="74"/>
        <end position="99"/>
    </location>
</feature>
<dbReference type="AlphaFoldDB" id="A0A2H3BGA8"/>
<proteinExistence type="predicted"/>
<keyword evidence="3" id="KW-1185">Reference proteome</keyword>
<evidence type="ECO:0000313" key="2">
    <source>
        <dbReference type="EMBL" id="PBK65078.1"/>
    </source>
</evidence>
<feature type="region of interest" description="Disordered" evidence="1">
    <location>
        <begin position="1"/>
        <end position="44"/>
    </location>
</feature>
<organism evidence="2 3">
    <name type="scientific">Armillaria solidipes</name>
    <dbReference type="NCBI Taxonomy" id="1076256"/>
    <lineage>
        <taxon>Eukaryota</taxon>
        <taxon>Fungi</taxon>
        <taxon>Dikarya</taxon>
        <taxon>Basidiomycota</taxon>
        <taxon>Agaricomycotina</taxon>
        <taxon>Agaricomycetes</taxon>
        <taxon>Agaricomycetidae</taxon>
        <taxon>Agaricales</taxon>
        <taxon>Marasmiineae</taxon>
        <taxon>Physalacriaceae</taxon>
        <taxon>Armillaria</taxon>
    </lineage>
</organism>
<gene>
    <name evidence="2" type="ORF">ARMSODRAFT_978503</name>
</gene>
<feature type="compositionally biased region" description="Acidic residues" evidence="1">
    <location>
        <begin position="310"/>
        <end position="339"/>
    </location>
</feature>
<protein>
    <submittedName>
        <fullName evidence="2">Uncharacterized protein</fullName>
    </submittedName>
</protein>
<name>A0A2H3BGA8_9AGAR</name>